<organism evidence="2 3">
    <name type="scientific">Delftia deserti</name>
    <dbReference type="NCBI Taxonomy" id="1651218"/>
    <lineage>
        <taxon>Bacteria</taxon>
        <taxon>Pseudomonadati</taxon>
        <taxon>Pseudomonadota</taxon>
        <taxon>Betaproteobacteria</taxon>
        <taxon>Burkholderiales</taxon>
        <taxon>Comamonadaceae</taxon>
        <taxon>Delftia</taxon>
    </lineage>
</organism>
<sequence>MSKGKTLAEKLALADALERYARDYVATTFDDEMMNSAANEIRQLASDCRRLEEESAQRKSDIYSFHYAMKDAGWHPGRTDDLLTDIIRAKGQELIQVRVENSRLREALERAHAWMDGQADAQSKGCHATFDMMMLREERDAIAAALAAEAPKEAGAAGGGNGRKSDGNGLKAGFHRGGGA</sequence>
<evidence type="ECO:0000313" key="3">
    <source>
        <dbReference type="Proteomes" id="UP001597287"/>
    </source>
</evidence>
<keyword evidence="3" id="KW-1185">Reference proteome</keyword>
<evidence type="ECO:0000313" key="2">
    <source>
        <dbReference type="EMBL" id="MFD2321812.1"/>
    </source>
</evidence>
<dbReference type="RefSeq" id="WP_380104886.1">
    <property type="nucleotide sequence ID" value="NZ_JBHSIH010000001.1"/>
</dbReference>
<comment type="caution">
    <text evidence="2">The sequence shown here is derived from an EMBL/GenBank/DDBJ whole genome shotgun (WGS) entry which is preliminary data.</text>
</comment>
<protein>
    <submittedName>
        <fullName evidence="2">Uncharacterized protein</fullName>
    </submittedName>
</protein>
<dbReference type="EMBL" id="JBHUIG010000030">
    <property type="protein sequence ID" value="MFD2321812.1"/>
    <property type="molecule type" value="Genomic_DNA"/>
</dbReference>
<name>A0ABW5EUM6_9BURK</name>
<gene>
    <name evidence="2" type="ORF">ACFSPV_24335</name>
</gene>
<accession>A0ABW5EUM6</accession>
<proteinExistence type="predicted"/>
<evidence type="ECO:0000256" key="1">
    <source>
        <dbReference type="SAM" id="MobiDB-lite"/>
    </source>
</evidence>
<feature type="region of interest" description="Disordered" evidence="1">
    <location>
        <begin position="151"/>
        <end position="180"/>
    </location>
</feature>
<dbReference type="Proteomes" id="UP001597287">
    <property type="component" value="Unassembled WGS sequence"/>
</dbReference>
<reference evidence="3" key="1">
    <citation type="journal article" date="2019" name="Int. J. Syst. Evol. Microbiol.">
        <title>The Global Catalogue of Microorganisms (GCM) 10K type strain sequencing project: providing services to taxonomists for standard genome sequencing and annotation.</title>
        <authorList>
            <consortium name="The Broad Institute Genomics Platform"/>
            <consortium name="The Broad Institute Genome Sequencing Center for Infectious Disease"/>
            <person name="Wu L."/>
            <person name="Ma J."/>
        </authorList>
    </citation>
    <scope>NUCLEOTIDE SEQUENCE [LARGE SCALE GENOMIC DNA]</scope>
    <source>
        <strain evidence="3">CCUG 62793</strain>
    </source>
</reference>